<keyword evidence="7" id="KW-1185">Reference proteome</keyword>
<feature type="transmembrane region" description="Helical" evidence="5">
    <location>
        <begin position="344"/>
        <end position="366"/>
    </location>
</feature>
<feature type="transmembrane region" description="Helical" evidence="5">
    <location>
        <begin position="225"/>
        <end position="246"/>
    </location>
</feature>
<dbReference type="Proteomes" id="UP000694867">
    <property type="component" value="Unplaced"/>
</dbReference>
<dbReference type="InterPro" id="IPR020846">
    <property type="entry name" value="MFS_dom"/>
</dbReference>
<evidence type="ECO:0000256" key="5">
    <source>
        <dbReference type="SAM" id="Phobius"/>
    </source>
</evidence>
<comment type="subcellular location">
    <subcellularLocation>
        <location evidence="1">Membrane</location>
        <topology evidence="1">Multi-pass membrane protein</topology>
    </subcellularLocation>
</comment>
<reference evidence="8" key="1">
    <citation type="submission" date="2025-08" db="UniProtKB">
        <authorList>
            <consortium name="RefSeq"/>
        </authorList>
    </citation>
    <scope>IDENTIFICATION</scope>
</reference>
<keyword evidence="4 5" id="KW-0472">Membrane</keyword>
<dbReference type="GO" id="GO:0016020">
    <property type="term" value="C:membrane"/>
    <property type="evidence" value="ECO:0007669"/>
    <property type="project" value="UniProtKB-SubCell"/>
</dbReference>
<name>A0AAJ6VWC1_9ACAR</name>
<organism evidence="7 8">
    <name type="scientific">Galendromus occidentalis</name>
    <name type="common">western predatory mite</name>
    <dbReference type="NCBI Taxonomy" id="34638"/>
    <lineage>
        <taxon>Eukaryota</taxon>
        <taxon>Metazoa</taxon>
        <taxon>Ecdysozoa</taxon>
        <taxon>Arthropoda</taxon>
        <taxon>Chelicerata</taxon>
        <taxon>Arachnida</taxon>
        <taxon>Acari</taxon>
        <taxon>Parasitiformes</taxon>
        <taxon>Mesostigmata</taxon>
        <taxon>Gamasina</taxon>
        <taxon>Phytoseioidea</taxon>
        <taxon>Phytoseiidae</taxon>
        <taxon>Typhlodrominae</taxon>
        <taxon>Galendromus</taxon>
    </lineage>
</organism>
<feature type="transmembrane region" description="Helical" evidence="5">
    <location>
        <begin position="12"/>
        <end position="32"/>
    </location>
</feature>
<dbReference type="InterPro" id="IPR005828">
    <property type="entry name" value="MFS_sugar_transport-like"/>
</dbReference>
<proteinExistence type="predicted"/>
<dbReference type="KEGG" id="goe:100901817"/>
<evidence type="ECO:0000313" key="7">
    <source>
        <dbReference type="Proteomes" id="UP000694867"/>
    </source>
</evidence>
<feature type="transmembrane region" description="Helical" evidence="5">
    <location>
        <begin position="171"/>
        <end position="191"/>
    </location>
</feature>
<dbReference type="PANTHER" id="PTHR24064">
    <property type="entry name" value="SOLUTE CARRIER FAMILY 22 MEMBER"/>
    <property type="match status" value="1"/>
</dbReference>
<dbReference type="GeneID" id="100901817"/>
<evidence type="ECO:0000256" key="3">
    <source>
        <dbReference type="ARBA" id="ARBA00022989"/>
    </source>
</evidence>
<dbReference type="AlphaFoldDB" id="A0AAJ6VWC1"/>
<accession>A0AAJ6VWC1</accession>
<dbReference type="InterPro" id="IPR036259">
    <property type="entry name" value="MFS_trans_sf"/>
</dbReference>
<evidence type="ECO:0000313" key="8">
    <source>
        <dbReference type="RefSeq" id="XP_003740313.1"/>
    </source>
</evidence>
<dbReference type="Pfam" id="PF00083">
    <property type="entry name" value="Sugar_tr"/>
    <property type="match status" value="1"/>
</dbReference>
<feature type="domain" description="Major facilitator superfamily (MFS) profile" evidence="6">
    <location>
        <begin position="24"/>
        <end position="486"/>
    </location>
</feature>
<dbReference type="RefSeq" id="XP_003740313.1">
    <property type="nucleotide sequence ID" value="XM_003740265.2"/>
</dbReference>
<dbReference type="PROSITE" id="PS50850">
    <property type="entry name" value="MFS"/>
    <property type="match status" value="1"/>
</dbReference>
<dbReference type="Gene3D" id="1.20.1250.20">
    <property type="entry name" value="MFS general substrate transporter like domains"/>
    <property type="match status" value="1"/>
</dbReference>
<feature type="transmembrane region" description="Helical" evidence="5">
    <location>
        <begin position="143"/>
        <end position="165"/>
    </location>
</feature>
<feature type="transmembrane region" description="Helical" evidence="5">
    <location>
        <begin position="110"/>
        <end position="131"/>
    </location>
</feature>
<evidence type="ECO:0000256" key="1">
    <source>
        <dbReference type="ARBA" id="ARBA00004141"/>
    </source>
</evidence>
<feature type="transmembrane region" description="Helical" evidence="5">
    <location>
        <begin position="430"/>
        <end position="450"/>
    </location>
</feature>
<feature type="transmembrane region" description="Helical" evidence="5">
    <location>
        <begin position="198"/>
        <end position="219"/>
    </location>
</feature>
<dbReference type="GO" id="GO:0022857">
    <property type="term" value="F:transmembrane transporter activity"/>
    <property type="evidence" value="ECO:0007669"/>
    <property type="project" value="InterPro"/>
</dbReference>
<evidence type="ECO:0000259" key="6">
    <source>
        <dbReference type="PROSITE" id="PS50850"/>
    </source>
</evidence>
<sequence length="510" mass="56299">MLLDISDVIGEFGIYHFIVLLVTVLRALPSAWTLTGIDFLTGDFNVSCTGGSFAESIHFGKSVQECLVHPTNGTHIDTSVWVDCVNFTYGTVETRWSVVPEWNLVCQKRWISSAMQTLVFAGCFVGAIVFGLLSDWQGRRKSLLVSTILFAVFAIGSSVVPELWAFNLLRFVQAAAVAGIQVTSAALFMELLLPRDRYLMNVGFTIAFAACTIAVPFVSQALNSWRLFQLVCGLCALCILPPLLIVEESPRWLVNQKRTLEAREVLNSIFTTNRRSIPNFTYVMSSLVERSQSSESQGILVLLGNPRLRRQLIIILLYWLVENGIYYADIFLSAHIPDLDPRTTFAIGAAAEIPAGIVGMFLLRFLNRRSSMAGSLAIGSACSIATAFLSLKQPTLKLALSSVTRFFLTVATSIKWVYTLELLPTNIRSLGFALAFAVGRIGGMLAPFIRDLALASVSNQKWCFVIVGSGSFLATVLVFFLPETLNSQLPDSIFESFLRNRRRSQSLPRA</sequence>
<keyword evidence="3 5" id="KW-1133">Transmembrane helix</keyword>
<keyword evidence="2 5" id="KW-0812">Transmembrane</keyword>
<feature type="transmembrane region" description="Helical" evidence="5">
    <location>
        <begin position="462"/>
        <end position="481"/>
    </location>
</feature>
<evidence type="ECO:0000256" key="4">
    <source>
        <dbReference type="ARBA" id="ARBA00023136"/>
    </source>
</evidence>
<gene>
    <name evidence="8" type="primary">LOC100901817</name>
</gene>
<feature type="transmembrane region" description="Helical" evidence="5">
    <location>
        <begin position="312"/>
        <end position="332"/>
    </location>
</feature>
<evidence type="ECO:0000256" key="2">
    <source>
        <dbReference type="ARBA" id="ARBA00022692"/>
    </source>
</evidence>
<dbReference type="SUPFAM" id="SSF103473">
    <property type="entry name" value="MFS general substrate transporter"/>
    <property type="match status" value="1"/>
</dbReference>
<protein>
    <submittedName>
        <fullName evidence="8">Organic cation transporter protein</fullName>
    </submittedName>
</protein>